<dbReference type="EC" id="3.6.4.13" evidence="1"/>
<organism evidence="11 12">
    <name type="scientific">Aduncisulcus paluster</name>
    <dbReference type="NCBI Taxonomy" id="2918883"/>
    <lineage>
        <taxon>Eukaryota</taxon>
        <taxon>Metamonada</taxon>
        <taxon>Carpediemonas-like organisms</taxon>
        <taxon>Aduncisulcus</taxon>
    </lineage>
</organism>
<proteinExistence type="predicted"/>
<evidence type="ECO:0000259" key="9">
    <source>
        <dbReference type="PROSITE" id="PS51194"/>
    </source>
</evidence>
<feature type="domain" description="Helicase C-terminal" evidence="9">
    <location>
        <begin position="376"/>
        <end position="536"/>
    </location>
</feature>
<feature type="compositionally biased region" description="Basic and acidic residues" evidence="7">
    <location>
        <begin position="45"/>
        <end position="56"/>
    </location>
</feature>
<dbReference type="GO" id="GO:0004386">
    <property type="term" value="F:helicase activity"/>
    <property type="evidence" value="ECO:0007669"/>
    <property type="project" value="UniProtKB-KW"/>
</dbReference>
<name>A0ABQ5JTH5_9EUKA</name>
<dbReference type="InterPro" id="IPR014014">
    <property type="entry name" value="RNA_helicase_DEAD_Q_motif"/>
</dbReference>
<dbReference type="SMART" id="SM00487">
    <property type="entry name" value="DEXDc"/>
    <property type="match status" value="1"/>
</dbReference>
<dbReference type="Pfam" id="PF00270">
    <property type="entry name" value="DEAD"/>
    <property type="match status" value="2"/>
</dbReference>
<gene>
    <name evidence="11" type="ORF">ADUPG1_010661</name>
</gene>
<evidence type="ECO:0000259" key="8">
    <source>
        <dbReference type="PROSITE" id="PS51192"/>
    </source>
</evidence>
<reference evidence="11" key="1">
    <citation type="submission" date="2022-03" db="EMBL/GenBank/DDBJ databases">
        <title>Draft genome sequence of Aduncisulcus paluster, a free-living microaerophilic Fornicata.</title>
        <authorList>
            <person name="Yuyama I."/>
            <person name="Kume K."/>
            <person name="Tamura T."/>
            <person name="Inagaki Y."/>
            <person name="Hashimoto T."/>
        </authorList>
    </citation>
    <scope>NUCLEOTIDE SEQUENCE</scope>
    <source>
        <strain evidence="11">NY0171</strain>
    </source>
</reference>
<evidence type="ECO:0000256" key="5">
    <source>
        <dbReference type="ARBA" id="ARBA00022840"/>
    </source>
</evidence>
<evidence type="ECO:0000256" key="1">
    <source>
        <dbReference type="ARBA" id="ARBA00012552"/>
    </source>
</evidence>
<feature type="region of interest" description="Disordered" evidence="7">
    <location>
        <begin position="37"/>
        <end position="60"/>
    </location>
</feature>
<keyword evidence="4 11" id="KW-0347">Helicase</keyword>
<dbReference type="SMART" id="SM00490">
    <property type="entry name" value="HELICc"/>
    <property type="match status" value="1"/>
</dbReference>
<feature type="domain" description="DEAD-box RNA helicase Q" evidence="10">
    <location>
        <begin position="101"/>
        <end position="129"/>
    </location>
</feature>
<dbReference type="InterPro" id="IPR014001">
    <property type="entry name" value="Helicase_ATP-bd"/>
</dbReference>
<feature type="short sequence motif" description="Q motif" evidence="6">
    <location>
        <begin position="101"/>
        <end position="129"/>
    </location>
</feature>
<evidence type="ECO:0000256" key="4">
    <source>
        <dbReference type="ARBA" id="ARBA00022806"/>
    </source>
</evidence>
<sequence>MNGEKSLLEEYLESVKKGTAKVVSGVVDEETVIQNLSSRTPLKSASDRKSGGEDKSTSYIPLKSSWNPSSHVLSLSPLEIAERVEKLKIDVSGDDIPAPCMTFQEMKFPKEIYSHLISLGISKPSPIQSQALPVVLKRRDMLGISYTGSGKTLAFALPAVLFAIEAEMRLHFNFRKKESPFALLLAPSRELAVQTQEVVQHLICSLCGPGEKYEETKEEEGEKISPSPSKQPISHCSSSHSIPRSKSCPSAASHSRFPMIYSLALYGGTSVADQYRYIKNNGAHVIVATPGRLVDMLRRKYLTLSGCRFLCLDEADRLLDPNYESDIRSILSFCHVSRQLVLFSATMPIHIRSFAKHSLTNPIIVNVGRAGIAALNVTQRVKKIRREVLLFALEKEIKLTPPPVLVFSAQNRQCDEIFQHLRSKGVKVGIAHTGLTQQQRLANINLIKHGELDVLVASEIVSKGIDIKDVSHVINVDLPPLAENYIHRIGRTGRGVTRGIATTFITGAEETQSLVNIACLLVIAGQKVPPYLAQYAPKDGIVRVCSFCNGYGHELSGCMKYRRTIKQGNRG</sequence>
<keyword evidence="2" id="KW-0547">Nucleotide-binding</keyword>
<keyword evidence="12" id="KW-1185">Reference proteome</keyword>
<evidence type="ECO:0000256" key="6">
    <source>
        <dbReference type="PROSITE-ProRule" id="PRU00552"/>
    </source>
</evidence>
<dbReference type="InterPro" id="IPR011545">
    <property type="entry name" value="DEAD/DEAH_box_helicase_dom"/>
</dbReference>
<feature type="compositionally biased region" description="Low complexity" evidence="7">
    <location>
        <begin position="224"/>
        <end position="247"/>
    </location>
</feature>
<dbReference type="PROSITE" id="PS51192">
    <property type="entry name" value="HELICASE_ATP_BIND_1"/>
    <property type="match status" value="1"/>
</dbReference>
<feature type="region of interest" description="Disordered" evidence="7">
    <location>
        <begin position="215"/>
        <end position="247"/>
    </location>
</feature>
<dbReference type="Pfam" id="PF00271">
    <property type="entry name" value="Helicase_C"/>
    <property type="match status" value="1"/>
</dbReference>
<dbReference type="InterPro" id="IPR001650">
    <property type="entry name" value="Helicase_C-like"/>
</dbReference>
<keyword evidence="5" id="KW-0067">ATP-binding</keyword>
<accession>A0ABQ5JTH5</accession>
<comment type="caution">
    <text evidence="11">The sequence shown here is derived from an EMBL/GenBank/DDBJ whole genome shotgun (WGS) entry which is preliminary data.</text>
</comment>
<dbReference type="PANTHER" id="PTHR47958">
    <property type="entry name" value="ATP-DEPENDENT RNA HELICASE DBP3"/>
    <property type="match status" value="1"/>
</dbReference>
<dbReference type="PROSITE" id="PS51194">
    <property type="entry name" value="HELICASE_CTER"/>
    <property type="match status" value="1"/>
</dbReference>
<dbReference type="PROSITE" id="PS51195">
    <property type="entry name" value="Q_MOTIF"/>
    <property type="match status" value="1"/>
</dbReference>
<evidence type="ECO:0000256" key="3">
    <source>
        <dbReference type="ARBA" id="ARBA00022801"/>
    </source>
</evidence>
<protein>
    <recommendedName>
        <fullName evidence="1">RNA helicase</fullName>
        <ecNumber evidence="1">3.6.4.13</ecNumber>
    </recommendedName>
</protein>
<dbReference type="EMBL" id="BQXS01011660">
    <property type="protein sequence ID" value="GKT15257.1"/>
    <property type="molecule type" value="Genomic_DNA"/>
</dbReference>
<evidence type="ECO:0000256" key="2">
    <source>
        <dbReference type="ARBA" id="ARBA00022741"/>
    </source>
</evidence>
<evidence type="ECO:0000256" key="7">
    <source>
        <dbReference type="SAM" id="MobiDB-lite"/>
    </source>
</evidence>
<dbReference type="Gene3D" id="3.40.50.300">
    <property type="entry name" value="P-loop containing nucleotide triphosphate hydrolases"/>
    <property type="match status" value="2"/>
</dbReference>
<dbReference type="CDD" id="cd18787">
    <property type="entry name" value="SF2_C_DEAD"/>
    <property type="match status" value="1"/>
</dbReference>
<evidence type="ECO:0000313" key="12">
    <source>
        <dbReference type="Proteomes" id="UP001057375"/>
    </source>
</evidence>
<dbReference type="InterPro" id="IPR027417">
    <property type="entry name" value="P-loop_NTPase"/>
</dbReference>
<feature type="domain" description="Helicase ATP-binding" evidence="8">
    <location>
        <begin position="132"/>
        <end position="365"/>
    </location>
</feature>
<evidence type="ECO:0000259" key="10">
    <source>
        <dbReference type="PROSITE" id="PS51195"/>
    </source>
</evidence>
<keyword evidence="3" id="KW-0378">Hydrolase</keyword>
<evidence type="ECO:0000313" key="11">
    <source>
        <dbReference type="EMBL" id="GKT15257.1"/>
    </source>
</evidence>
<dbReference type="Proteomes" id="UP001057375">
    <property type="component" value="Unassembled WGS sequence"/>
</dbReference>
<dbReference type="SUPFAM" id="SSF52540">
    <property type="entry name" value="P-loop containing nucleoside triphosphate hydrolases"/>
    <property type="match status" value="2"/>
</dbReference>